<proteinExistence type="predicted"/>
<accession>A0ACC3TKT1</accession>
<sequence>MVGVAGGSRGCANCRKRKIKCDETVPKCLRCIKSNRDCGGPIARFVFIKERVGTEKCRSTIRSVASKRSLSSGCDPEVSPRRSLRQMDEEKTVNAIGKEITPRPLPSVLFERSIQRQLWAFDANSIPRELELFPGYDLYDHCVKSFLDRCSIVGYLNRFGEFHSMSTWTETLPQFVLSPIASSTTFASRALVISHCSSMVQDPDVGLLASNWYVHALRYQKELVSLIISNLQKASPTTCLSRSGDYNIVLVDEGSASRSESIATSSSYQSLIEWACSNNQSTSNPSKNTVLLPENSSTPLNMPILPTDRNLNSMRGNMISYMDDSVTAGMLLATCEVINGSSDSWASLVSGATELMRLRGPDAYQNGFNSTLFQSLRGMIAVYSFVVRKKSFLNDLEWKSIPWKYGPSRKLIHHRLLDLMLELPEYLEIVERALVYSFTNEDDPDDPRPTQRVPRLRKKCRNRQAWAELRETHKKLTDLETRLADWFEVYSEGARKYAREKYHFPSSVTFVPATATANIPLPRCPATTSDSEYISTHFFRPIANYATVDDARMTMWYYATRMMISYLHQLTIAFAYLDLEEALASNPSKGHPEISAYIGNKMSSLHDWARVVCGSLNFVMVHTPNVAVLNFLFPLIPLRIAHAFSQDTLERGWIWNELRRMHDMGFRVSLPEVNYAQDEQHVTDWKKFKRLEVCPGCGEHVRPKIQCYDMEEENNV</sequence>
<dbReference type="EMBL" id="MU970090">
    <property type="protein sequence ID" value="KAK9321815.1"/>
    <property type="molecule type" value="Genomic_DNA"/>
</dbReference>
<keyword evidence="2" id="KW-1185">Reference proteome</keyword>
<reference evidence="2" key="1">
    <citation type="journal article" date="2024" name="Front. Bioeng. Biotechnol.">
        <title>Genome-scale model development and genomic sequencing of the oleaginous clade Lipomyces.</title>
        <authorList>
            <person name="Czajka J.J."/>
            <person name="Han Y."/>
            <person name="Kim J."/>
            <person name="Mondo S.J."/>
            <person name="Hofstad B.A."/>
            <person name="Robles A."/>
            <person name="Haridas S."/>
            <person name="Riley R."/>
            <person name="LaButti K."/>
            <person name="Pangilinan J."/>
            <person name="Andreopoulos W."/>
            <person name="Lipzen A."/>
            <person name="Yan J."/>
            <person name="Wang M."/>
            <person name="Ng V."/>
            <person name="Grigoriev I.V."/>
            <person name="Spatafora J.W."/>
            <person name="Magnuson J.K."/>
            <person name="Baker S.E."/>
            <person name="Pomraning K.R."/>
        </authorList>
    </citation>
    <scope>NUCLEOTIDE SEQUENCE [LARGE SCALE GENOMIC DNA]</scope>
    <source>
        <strain evidence="2">CBS 10300</strain>
    </source>
</reference>
<gene>
    <name evidence="1" type="ORF">V1517DRAFT_339473</name>
</gene>
<name>A0ACC3TKT1_9ASCO</name>
<protein>
    <submittedName>
        <fullName evidence="1">Uncharacterized protein</fullName>
    </submittedName>
</protein>
<evidence type="ECO:0000313" key="2">
    <source>
        <dbReference type="Proteomes" id="UP001489719"/>
    </source>
</evidence>
<comment type="caution">
    <text evidence="1">The sequence shown here is derived from an EMBL/GenBank/DDBJ whole genome shotgun (WGS) entry which is preliminary data.</text>
</comment>
<evidence type="ECO:0000313" key="1">
    <source>
        <dbReference type="EMBL" id="KAK9321815.1"/>
    </source>
</evidence>
<organism evidence="1 2">
    <name type="scientific">Lipomyces orientalis</name>
    <dbReference type="NCBI Taxonomy" id="1233043"/>
    <lineage>
        <taxon>Eukaryota</taxon>
        <taxon>Fungi</taxon>
        <taxon>Dikarya</taxon>
        <taxon>Ascomycota</taxon>
        <taxon>Saccharomycotina</taxon>
        <taxon>Lipomycetes</taxon>
        <taxon>Lipomycetales</taxon>
        <taxon>Lipomycetaceae</taxon>
        <taxon>Lipomyces</taxon>
    </lineage>
</organism>
<dbReference type="Proteomes" id="UP001489719">
    <property type="component" value="Unassembled WGS sequence"/>
</dbReference>